<feature type="domain" description="DUF4397" evidence="1">
    <location>
        <begin position="9"/>
        <end position="110"/>
    </location>
</feature>
<dbReference type="Pfam" id="PF14344">
    <property type="entry name" value="DUF4397"/>
    <property type="match status" value="1"/>
</dbReference>
<protein>
    <recommendedName>
        <fullName evidence="1">DUF4397 domain-containing protein</fullName>
    </recommendedName>
</protein>
<sequence>MMDSLDNPTNVKIAVNHQVLANNSQYGFATGYTVIDNGNQTVQFSNADTGASLVDTTELFELDNYYTVIGYNTAGGPREITLSDIPNTGIASGHAMVRVVNVATQNVDVYITAPGANLNTSTPTVTNDNIGDAAQAYTDETIGTYEVRVTQAGTKNVLASNTFAFQDRLAQTIVFGVNNGTYTLSLLAARPI</sequence>
<dbReference type="InterPro" id="IPR025510">
    <property type="entry name" value="DUF4397"/>
</dbReference>
<gene>
    <name evidence="2" type="ORF">OP10G_3282</name>
</gene>
<evidence type="ECO:0000313" key="2">
    <source>
        <dbReference type="EMBL" id="AIE86650.1"/>
    </source>
</evidence>
<evidence type="ECO:0000313" key="3">
    <source>
        <dbReference type="Proteomes" id="UP000027982"/>
    </source>
</evidence>
<accession>A0A068NV65</accession>
<dbReference type="HOGENOM" id="CLU_1432606_0_0_0"/>
<dbReference type="AlphaFoldDB" id="A0A068NV65"/>
<name>A0A068NV65_FIMGI</name>
<evidence type="ECO:0000259" key="1">
    <source>
        <dbReference type="Pfam" id="PF14344"/>
    </source>
</evidence>
<proteinExistence type="predicted"/>
<keyword evidence="3" id="KW-1185">Reference proteome</keyword>
<reference evidence="2 3" key="1">
    <citation type="journal article" date="2014" name="PLoS ONE">
        <title>The first complete genome sequence of the class fimbriimonadia in the phylum armatimonadetes.</title>
        <authorList>
            <person name="Hu Z.Y."/>
            <person name="Wang Y.Z."/>
            <person name="Im W.T."/>
            <person name="Wang S.Y."/>
            <person name="Zhao G.P."/>
            <person name="Zheng H.J."/>
            <person name="Quan Z.X."/>
        </authorList>
    </citation>
    <scope>NUCLEOTIDE SEQUENCE [LARGE SCALE GENOMIC DNA]</scope>
    <source>
        <strain evidence="2">Gsoil 348</strain>
    </source>
</reference>
<dbReference type="EMBL" id="CP007139">
    <property type="protein sequence ID" value="AIE86650.1"/>
    <property type="molecule type" value="Genomic_DNA"/>
</dbReference>
<dbReference type="Proteomes" id="UP000027982">
    <property type="component" value="Chromosome"/>
</dbReference>
<organism evidence="2 3">
    <name type="scientific">Fimbriimonas ginsengisoli Gsoil 348</name>
    <dbReference type="NCBI Taxonomy" id="661478"/>
    <lineage>
        <taxon>Bacteria</taxon>
        <taxon>Bacillati</taxon>
        <taxon>Armatimonadota</taxon>
        <taxon>Fimbriimonadia</taxon>
        <taxon>Fimbriimonadales</taxon>
        <taxon>Fimbriimonadaceae</taxon>
        <taxon>Fimbriimonas</taxon>
    </lineage>
</organism>
<dbReference type="KEGG" id="fgi:OP10G_3282"/>